<dbReference type="PANTHER" id="PTHR36439">
    <property type="entry name" value="BLL4334 PROTEIN"/>
    <property type="match status" value="1"/>
</dbReference>
<evidence type="ECO:0000313" key="1">
    <source>
        <dbReference type="EMBL" id="SMO79924.1"/>
    </source>
</evidence>
<evidence type="ECO:0000313" key="2">
    <source>
        <dbReference type="Proteomes" id="UP000315971"/>
    </source>
</evidence>
<dbReference type="PIRSF" id="PIRSF008502">
    <property type="entry name" value="UCP008502"/>
    <property type="match status" value="1"/>
</dbReference>
<keyword evidence="2" id="KW-1185">Reference proteome</keyword>
<dbReference type="AlphaFoldDB" id="A0A521E7K2"/>
<dbReference type="RefSeq" id="WP_142604625.1">
    <property type="nucleotide sequence ID" value="NZ_FXSZ01000012.1"/>
</dbReference>
<reference evidence="1 2" key="1">
    <citation type="submission" date="2017-05" db="EMBL/GenBank/DDBJ databases">
        <authorList>
            <person name="Varghese N."/>
            <person name="Submissions S."/>
        </authorList>
    </citation>
    <scope>NUCLEOTIDE SEQUENCE [LARGE SCALE GENOMIC DNA]</scope>
    <source>
        <strain evidence="1 2">DSM 21342</strain>
    </source>
</reference>
<dbReference type="Proteomes" id="UP000315971">
    <property type="component" value="Unassembled WGS sequence"/>
</dbReference>
<dbReference type="Gene3D" id="3.30.70.1280">
    <property type="entry name" value="SP0830-like domains"/>
    <property type="match status" value="1"/>
</dbReference>
<organism evidence="1 2">
    <name type="scientific">Solitalea koreensis</name>
    <dbReference type="NCBI Taxonomy" id="543615"/>
    <lineage>
        <taxon>Bacteria</taxon>
        <taxon>Pseudomonadati</taxon>
        <taxon>Bacteroidota</taxon>
        <taxon>Sphingobacteriia</taxon>
        <taxon>Sphingobacteriales</taxon>
        <taxon>Sphingobacteriaceae</taxon>
        <taxon>Solitalea</taxon>
    </lineage>
</organism>
<name>A0A521E7K2_9SPHI</name>
<dbReference type="InterPro" id="IPR012545">
    <property type="entry name" value="DUF1697"/>
</dbReference>
<dbReference type="Pfam" id="PF08002">
    <property type="entry name" value="DUF1697"/>
    <property type="match status" value="1"/>
</dbReference>
<dbReference type="EMBL" id="FXSZ01000012">
    <property type="protein sequence ID" value="SMO79924.1"/>
    <property type="molecule type" value="Genomic_DNA"/>
</dbReference>
<accession>A0A521E7K2</accession>
<dbReference type="SUPFAM" id="SSF160379">
    <property type="entry name" value="SP0830-like"/>
    <property type="match status" value="1"/>
</dbReference>
<sequence>METIISILRGINVSGHKKVPMAELKALYEDLNFKTVQTYIQSGNVVFKSEQSNDLSMRIEQKIFEQFDFHVPVLTLTVSELQKVVEENPFLNQKDVDPDKLHVTFLTEQPKSDNLEKLKNINYEPDRFIISGKTVYLSCPEGYGNTKLNNTFFENKLKVTATTRNWKTVNKLYEIAQTI</sequence>
<dbReference type="OrthoDB" id="9806494at2"/>
<protein>
    <submittedName>
        <fullName evidence="1">Uncharacterized conserved protein, DUF1697 family</fullName>
    </submittedName>
</protein>
<dbReference type="PANTHER" id="PTHR36439:SF1">
    <property type="entry name" value="DUF1697 DOMAIN-CONTAINING PROTEIN"/>
    <property type="match status" value="1"/>
</dbReference>
<proteinExistence type="predicted"/>
<gene>
    <name evidence="1" type="ORF">SAMN06265350_11232</name>
</gene>
<dbReference type="Gene3D" id="3.30.70.1260">
    <property type="entry name" value="bacterial protein sp0830 like"/>
    <property type="match status" value="1"/>
</dbReference>